<dbReference type="AlphaFoldDB" id="A0A1M5DH67"/>
<dbReference type="RefSeq" id="WP_073002714.1">
    <property type="nucleotide sequence ID" value="NZ_FQUM01000007.1"/>
</dbReference>
<dbReference type="InterPro" id="IPR001279">
    <property type="entry name" value="Metallo-B-lactamas"/>
</dbReference>
<evidence type="ECO:0000313" key="2">
    <source>
        <dbReference type="EMBL" id="SHF66327.1"/>
    </source>
</evidence>
<evidence type="ECO:0000259" key="1">
    <source>
        <dbReference type="SMART" id="SM00849"/>
    </source>
</evidence>
<gene>
    <name evidence="2" type="ORF">SAMN05444274_10799</name>
</gene>
<dbReference type="EMBL" id="FQUM01000007">
    <property type="protein sequence ID" value="SHF66327.1"/>
    <property type="molecule type" value="Genomic_DNA"/>
</dbReference>
<dbReference type="InterPro" id="IPR036866">
    <property type="entry name" value="RibonucZ/Hydroxyglut_hydro"/>
</dbReference>
<organism evidence="2 3">
    <name type="scientific">Mariniphaga anaerophila</name>
    <dbReference type="NCBI Taxonomy" id="1484053"/>
    <lineage>
        <taxon>Bacteria</taxon>
        <taxon>Pseudomonadati</taxon>
        <taxon>Bacteroidota</taxon>
        <taxon>Bacteroidia</taxon>
        <taxon>Marinilabiliales</taxon>
        <taxon>Prolixibacteraceae</taxon>
        <taxon>Mariniphaga</taxon>
    </lineage>
</organism>
<protein>
    <submittedName>
        <fullName evidence="2">Phosphoribosyl 1,2-cyclic phosphodiesterase</fullName>
    </submittedName>
</protein>
<accession>A0A1M5DH67</accession>
<name>A0A1M5DH67_9BACT</name>
<reference evidence="2 3" key="1">
    <citation type="submission" date="2016-11" db="EMBL/GenBank/DDBJ databases">
        <authorList>
            <person name="Jaros S."/>
            <person name="Januszkiewicz K."/>
            <person name="Wedrychowicz H."/>
        </authorList>
    </citation>
    <scope>NUCLEOTIDE SEQUENCE [LARGE SCALE GENOMIC DNA]</scope>
    <source>
        <strain evidence="2 3">DSM 26910</strain>
    </source>
</reference>
<dbReference type="Proteomes" id="UP000184164">
    <property type="component" value="Unassembled WGS sequence"/>
</dbReference>
<dbReference type="Pfam" id="PF00753">
    <property type="entry name" value="Lactamase_B"/>
    <property type="match status" value="1"/>
</dbReference>
<dbReference type="Gene3D" id="3.60.15.10">
    <property type="entry name" value="Ribonuclease Z/Hydroxyacylglutathione hydrolase-like"/>
    <property type="match status" value="1"/>
</dbReference>
<dbReference type="PANTHER" id="PTHR47619:SF1">
    <property type="entry name" value="EXODEOXYRIBONUCLEASE WALJ"/>
    <property type="match status" value="1"/>
</dbReference>
<dbReference type="PANTHER" id="PTHR47619">
    <property type="entry name" value="METALLO-HYDROLASE YYCJ-RELATED"/>
    <property type="match status" value="1"/>
</dbReference>
<sequence>MLEICAIASGSNGNCYYVGNEKDAVLIDAGISCKQILKRMDERGLNPLKIKAVFISHEHSDHVRGVRVLAKKLNVPVYFTAKTFYAAHKTMQPAYPRFFEPGESINTEEFTIHSFLKNHDASEPCSFRIEYAGKNVGVFTDIGEPCENVITHIGLCNAVFLESNYDEKMLETGPYPYYLKRRVASSHGHLSNVQSFKLLNENAGAQLKYVFLSHLSAENNTPEIALAAHQPNRSKYEVRLTSRFGPTDVFVL</sequence>
<dbReference type="OrthoDB" id="9781189at2"/>
<dbReference type="STRING" id="1484053.SAMN05444274_10799"/>
<feature type="domain" description="Metallo-beta-lactamase" evidence="1">
    <location>
        <begin position="12"/>
        <end position="187"/>
    </location>
</feature>
<keyword evidence="3" id="KW-1185">Reference proteome</keyword>
<evidence type="ECO:0000313" key="3">
    <source>
        <dbReference type="Proteomes" id="UP000184164"/>
    </source>
</evidence>
<proteinExistence type="predicted"/>
<dbReference type="SMART" id="SM00849">
    <property type="entry name" value="Lactamase_B"/>
    <property type="match status" value="1"/>
</dbReference>
<dbReference type="SUPFAM" id="SSF56281">
    <property type="entry name" value="Metallo-hydrolase/oxidoreductase"/>
    <property type="match status" value="1"/>
</dbReference>
<dbReference type="InterPro" id="IPR052533">
    <property type="entry name" value="WalJ/YycJ-like"/>
</dbReference>